<comment type="caution">
    <text evidence="2">The sequence shown here is derived from an EMBL/GenBank/DDBJ whole genome shotgun (WGS) entry which is preliminary data.</text>
</comment>
<reference evidence="2" key="1">
    <citation type="submission" date="2021-06" db="EMBL/GenBank/DDBJ databases">
        <authorList>
            <person name="Hodson N. C."/>
            <person name="Mongue J. A."/>
            <person name="Jaron S. K."/>
        </authorList>
    </citation>
    <scope>NUCLEOTIDE SEQUENCE</scope>
</reference>
<keyword evidence="3" id="KW-1185">Reference proteome</keyword>
<feature type="chain" id="PRO_5035147218" evidence="1">
    <location>
        <begin position="19"/>
        <end position="39"/>
    </location>
</feature>
<feature type="non-terminal residue" evidence="2">
    <location>
        <position position="39"/>
    </location>
</feature>
<protein>
    <submittedName>
        <fullName evidence="2">Uncharacterized protein</fullName>
    </submittedName>
</protein>
<evidence type="ECO:0000256" key="1">
    <source>
        <dbReference type="SAM" id="SignalP"/>
    </source>
</evidence>
<organism evidence="2 3">
    <name type="scientific">Allacma fusca</name>
    <dbReference type="NCBI Taxonomy" id="39272"/>
    <lineage>
        <taxon>Eukaryota</taxon>
        <taxon>Metazoa</taxon>
        <taxon>Ecdysozoa</taxon>
        <taxon>Arthropoda</taxon>
        <taxon>Hexapoda</taxon>
        <taxon>Collembola</taxon>
        <taxon>Symphypleona</taxon>
        <taxon>Sminthuridae</taxon>
        <taxon>Allacma</taxon>
    </lineage>
</organism>
<dbReference type="Proteomes" id="UP000708208">
    <property type="component" value="Unassembled WGS sequence"/>
</dbReference>
<proteinExistence type="predicted"/>
<name>A0A8J2KAM0_9HEXA</name>
<dbReference type="OrthoDB" id="8250257at2759"/>
<sequence length="39" mass="4191">MLLYLALVAVSLLGNSAAVRVDVDTSKARDLEGFGRQIK</sequence>
<accession>A0A8J2KAM0</accession>
<evidence type="ECO:0000313" key="2">
    <source>
        <dbReference type="EMBL" id="CAG7732688.1"/>
    </source>
</evidence>
<feature type="signal peptide" evidence="1">
    <location>
        <begin position="1"/>
        <end position="18"/>
    </location>
</feature>
<dbReference type="EMBL" id="CAJVCH010235701">
    <property type="protein sequence ID" value="CAG7732688.1"/>
    <property type="molecule type" value="Genomic_DNA"/>
</dbReference>
<evidence type="ECO:0000313" key="3">
    <source>
        <dbReference type="Proteomes" id="UP000708208"/>
    </source>
</evidence>
<keyword evidence="1" id="KW-0732">Signal</keyword>
<gene>
    <name evidence="2" type="ORF">AFUS01_LOCUS21184</name>
</gene>
<dbReference type="AlphaFoldDB" id="A0A8J2KAM0"/>